<dbReference type="InterPro" id="IPR007632">
    <property type="entry name" value="Anoctamin"/>
</dbReference>
<feature type="transmembrane region" description="Helical" evidence="6">
    <location>
        <begin position="460"/>
        <end position="478"/>
    </location>
</feature>
<evidence type="ECO:0000259" key="7">
    <source>
        <dbReference type="Pfam" id="PF04547"/>
    </source>
</evidence>
<feature type="transmembrane region" description="Helical" evidence="6">
    <location>
        <begin position="432"/>
        <end position="454"/>
    </location>
</feature>
<protein>
    <submittedName>
        <fullName evidence="9">Uncharacterized protein</fullName>
    </submittedName>
</protein>
<feature type="domain" description="Anoctamin alpha-beta plait" evidence="8">
    <location>
        <begin position="186"/>
        <end position="281"/>
    </location>
</feature>
<dbReference type="InterPro" id="IPR049456">
    <property type="entry name" value="Anoctamin_N_fung"/>
</dbReference>
<dbReference type="EMBL" id="LSSK01000619">
    <property type="protein sequence ID" value="OMH82659.1"/>
    <property type="molecule type" value="Genomic_DNA"/>
</dbReference>
<dbReference type="PANTHER" id="PTHR12308">
    <property type="entry name" value="ANOCTAMIN"/>
    <property type="match status" value="1"/>
</dbReference>
<feature type="compositionally biased region" description="Basic and acidic residues" evidence="5">
    <location>
        <begin position="635"/>
        <end position="646"/>
    </location>
</feature>
<dbReference type="AlphaFoldDB" id="A0A1R1PNW6"/>
<dbReference type="GO" id="GO:0005254">
    <property type="term" value="F:chloride channel activity"/>
    <property type="evidence" value="ECO:0007669"/>
    <property type="project" value="TreeGrafter"/>
</dbReference>
<dbReference type="Pfam" id="PF04547">
    <property type="entry name" value="Anoctamin"/>
    <property type="match status" value="1"/>
</dbReference>
<dbReference type="InterPro" id="IPR049452">
    <property type="entry name" value="Anoctamin_TM"/>
</dbReference>
<evidence type="ECO:0000313" key="10">
    <source>
        <dbReference type="Proteomes" id="UP000188320"/>
    </source>
</evidence>
<keyword evidence="3 6" id="KW-1133">Transmembrane helix</keyword>
<dbReference type="GO" id="GO:0032541">
    <property type="term" value="C:cortical endoplasmic reticulum"/>
    <property type="evidence" value="ECO:0007669"/>
    <property type="project" value="TreeGrafter"/>
</dbReference>
<name>A0A1R1PNW6_ZANCU</name>
<keyword evidence="10" id="KW-1185">Reference proteome</keyword>
<dbReference type="Proteomes" id="UP000188320">
    <property type="component" value="Unassembled WGS sequence"/>
</dbReference>
<evidence type="ECO:0000313" key="9">
    <source>
        <dbReference type="EMBL" id="OMH82659.1"/>
    </source>
</evidence>
<feature type="region of interest" description="Disordered" evidence="5">
    <location>
        <begin position="622"/>
        <end position="646"/>
    </location>
</feature>
<feature type="region of interest" description="Disordered" evidence="5">
    <location>
        <begin position="1"/>
        <end position="34"/>
    </location>
</feature>
<accession>A0A1R1PNW6</accession>
<keyword evidence="4 6" id="KW-0472">Membrane</keyword>
<evidence type="ECO:0000256" key="4">
    <source>
        <dbReference type="ARBA" id="ARBA00023136"/>
    </source>
</evidence>
<evidence type="ECO:0000256" key="6">
    <source>
        <dbReference type="SAM" id="Phobius"/>
    </source>
</evidence>
<feature type="compositionally biased region" description="Polar residues" evidence="5">
    <location>
        <begin position="10"/>
        <end position="22"/>
    </location>
</feature>
<evidence type="ECO:0000256" key="2">
    <source>
        <dbReference type="ARBA" id="ARBA00022692"/>
    </source>
</evidence>
<evidence type="ECO:0000256" key="3">
    <source>
        <dbReference type="ARBA" id="ARBA00022989"/>
    </source>
</evidence>
<evidence type="ECO:0000259" key="8">
    <source>
        <dbReference type="Pfam" id="PF20877"/>
    </source>
</evidence>
<feature type="domain" description="Anoctamin transmembrane" evidence="7">
    <location>
        <begin position="315"/>
        <end position="878"/>
    </location>
</feature>
<sequence>MKEETKNRSKAQLSLDTSTINDNPDLGYGSDSEKTADITEYQSRLTFMENIRIHWNRQQEVRRNKYIKEEFVERALDSENELYSDFVIVFKYTPPSKSGMFTAIKDRALGAEELGKKRAEKQRMVERSITDIISRLTDAGLYVEIRRGISRLERKNGKEAKTPTAEGARPRSCTEELEKYNIFMNENQLLLFVSCSKARIEHEYRKKQYQYGQSTIEPIDLIKNRMQYEKRDSETTKSDMRADSSGIWLAEAERQRLVYGIITGPTQEGGANIRLDRERWVRGIFPLHDRQYNKEWLKKWSTKWFINNRDICELRTHFGEEIAIYFGFLQHYLMMLAIPTVIGVIAFFFIDSFSIVVSITTMLWSIAFTETWERKQDDLATVWGLQGDIREKESRRIDFKPKTFGVDSATGEAVPEFSQLERWMRRAVGLPVMLLFLVAMAGLISAMFALQIFMEDMYDGPFSSILVFLPTVIYSLLVPTFTSICEKIAESLNDFENYEYDSEYSQQYLLKLFTFQFLRDQGSMLLMAWVFLPFRRGFEAGCRTVWSKFYKLILYPFRKGRRLTSSVAQALKHNSVPAANKLQALLIYSVLTERVVSQITGSIIPAVMRWWDARKQIKKNVADSKEESVSSPAGKMEDSASKGEVGVRPRLGSKNFAGQVSNRRSIRNLKGKSATFLSTFDFAESFLGYNTISAEGDEQSVNELANLPQLGLYQARFIHQVTREADLPVYSIYSDYAEMATQFGYVTFYSVAWPLAPLVAFLNNGIELRSDAAKICSSFQRPVPVRANSIGQWLYILRLTAWLGSIANTLLVYQFSKNFFLFDYPSAGSPEDTAETISFSGRTNWNVALYCAFLAEHVFLISFGLFKAVLNSTWPSLSDKAAKAAKKAHRISLIANAFAHKAQPQKPSEFTVKIRNMKPAEKQNTGGDLVQTYTSSQKLSTLSANGVDGDLYRLNAKCVQFAVQSVKDAFKVD</sequence>
<dbReference type="Pfam" id="PF20877">
    <property type="entry name" value="Anoctamin_N"/>
    <property type="match status" value="1"/>
</dbReference>
<comment type="subcellular location">
    <subcellularLocation>
        <location evidence="1">Membrane</location>
        <topology evidence="1">Multi-pass membrane protein</topology>
    </subcellularLocation>
</comment>
<dbReference type="OrthoDB" id="296386at2759"/>
<proteinExistence type="predicted"/>
<dbReference type="PANTHER" id="PTHR12308:SF73">
    <property type="entry name" value="ANOCTAMIN"/>
    <property type="match status" value="1"/>
</dbReference>
<feature type="transmembrane region" description="Helical" evidence="6">
    <location>
        <begin position="795"/>
        <end position="815"/>
    </location>
</feature>
<gene>
    <name evidence="9" type="ORF">AX774_g3861</name>
</gene>
<reference evidence="10" key="1">
    <citation type="submission" date="2017-01" db="EMBL/GenBank/DDBJ databases">
        <authorList>
            <person name="Wang Y."/>
            <person name="White M."/>
            <person name="Kvist S."/>
            <person name="Moncalvo J.-M."/>
        </authorList>
    </citation>
    <scope>NUCLEOTIDE SEQUENCE [LARGE SCALE GENOMIC DNA]</scope>
    <source>
        <strain evidence="10">COL-18-3</strain>
    </source>
</reference>
<feature type="transmembrane region" description="Helical" evidence="6">
    <location>
        <begin position="847"/>
        <end position="870"/>
    </location>
</feature>
<keyword evidence="2 6" id="KW-0812">Transmembrane</keyword>
<dbReference type="GO" id="GO:0016020">
    <property type="term" value="C:membrane"/>
    <property type="evidence" value="ECO:0007669"/>
    <property type="project" value="UniProtKB-SubCell"/>
</dbReference>
<evidence type="ECO:0000256" key="5">
    <source>
        <dbReference type="SAM" id="MobiDB-lite"/>
    </source>
</evidence>
<comment type="caution">
    <text evidence="9">The sequence shown here is derived from an EMBL/GenBank/DDBJ whole genome shotgun (WGS) entry which is preliminary data.</text>
</comment>
<evidence type="ECO:0000256" key="1">
    <source>
        <dbReference type="ARBA" id="ARBA00004141"/>
    </source>
</evidence>
<feature type="transmembrane region" description="Helical" evidence="6">
    <location>
        <begin position="344"/>
        <end position="366"/>
    </location>
</feature>
<organism evidence="9 10">
    <name type="scientific">Zancudomyces culisetae</name>
    <name type="common">Gut fungus</name>
    <name type="synonym">Smittium culisetae</name>
    <dbReference type="NCBI Taxonomy" id="1213189"/>
    <lineage>
        <taxon>Eukaryota</taxon>
        <taxon>Fungi</taxon>
        <taxon>Fungi incertae sedis</taxon>
        <taxon>Zoopagomycota</taxon>
        <taxon>Kickxellomycotina</taxon>
        <taxon>Harpellomycetes</taxon>
        <taxon>Harpellales</taxon>
        <taxon>Legeriomycetaceae</taxon>
        <taxon>Zancudomyces</taxon>
    </lineage>
</organism>